<gene>
    <name evidence="1" type="ORF">Desgi_3240</name>
</gene>
<accession>R4KJ04</accession>
<dbReference type="Proteomes" id="UP000013520">
    <property type="component" value="Chromosome"/>
</dbReference>
<evidence type="ECO:0000313" key="1">
    <source>
        <dbReference type="EMBL" id="AGL02589.1"/>
    </source>
</evidence>
<dbReference type="KEGG" id="dgi:Desgi_3240"/>
<keyword evidence="2" id="KW-1185">Reference proteome</keyword>
<dbReference type="HOGENOM" id="CLU_193886_1_0_9"/>
<sequence length="75" mass="8504">MRDRMMNPSQIRSAGLAALSKALGPTGMARFIQQFELGTGNYTKDRSHWLNQMSIEDIFSGINKMRNTDLPTEKK</sequence>
<dbReference type="RefSeq" id="WP_006524123.1">
    <property type="nucleotide sequence ID" value="NC_021184.1"/>
</dbReference>
<reference evidence="1 2" key="1">
    <citation type="submission" date="2012-01" db="EMBL/GenBank/DDBJ databases">
        <title>Complete sequence of Desulfotomaculum gibsoniae DSM 7213.</title>
        <authorList>
            <consortium name="US DOE Joint Genome Institute"/>
            <person name="Lucas S."/>
            <person name="Han J."/>
            <person name="Lapidus A."/>
            <person name="Cheng J.-F."/>
            <person name="Goodwin L."/>
            <person name="Pitluck S."/>
            <person name="Peters L."/>
            <person name="Ovchinnikova G."/>
            <person name="Teshima H."/>
            <person name="Detter J.C."/>
            <person name="Han C."/>
            <person name="Tapia R."/>
            <person name="Land M."/>
            <person name="Hauser L."/>
            <person name="Kyrpides N."/>
            <person name="Ivanova N."/>
            <person name="Pagani I."/>
            <person name="Parshina S."/>
            <person name="Plugge C."/>
            <person name="Muyzer G."/>
            <person name="Kuever J."/>
            <person name="Ivanova A."/>
            <person name="Nazina T."/>
            <person name="Klenk H.-P."/>
            <person name="Brambilla E."/>
            <person name="Spring S."/>
            <person name="Stams A.F."/>
            <person name="Woyke T."/>
        </authorList>
    </citation>
    <scope>NUCLEOTIDE SEQUENCE [LARGE SCALE GENOMIC DNA]</scope>
    <source>
        <strain evidence="1 2">DSM 7213</strain>
    </source>
</reference>
<proteinExistence type="predicted"/>
<dbReference type="STRING" id="767817.Desgi_3240"/>
<dbReference type="AlphaFoldDB" id="R4KJ04"/>
<name>R4KJ04_9FIRM</name>
<organism evidence="1 2">
    <name type="scientific">Desulfoscipio gibsoniae DSM 7213</name>
    <dbReference type="NCBI Taxonomy" id="767817"/>
    <lineage>
        <taxon>Bacteria</taxon>
        <taxon>Bacillati</taxon>
        <taxon>Bacillota</taxon>
        <taxon>Clostridia</taxon>
        <taxon>Eubacteriales</taxon>
        <taxon>Desulfallaceae</taxon>
        <taxon>Desulfoscipio</taxon>
    </lineage>
</organism>
<protein>
    <submittedName>
        <fullName evidence="1">Uncharacterized protein</fullName>
    </submittedName>
</protein>
<evidence type="ECO:0000313" key="2">
    <source>
        <dbReference type="Proteomes" id="UP000013520"/>
    </source>
</evidence>
<dbReference type="EMBL" id="CP003273">
    <property type="protein sequence ID" value="AGL02589.1"/>
    <property type="molecule type" value="Genomic_DNA"/>
</dbReference>